<dbReference type="Gene3D" id="3.90.550.10">
    <property type="entry name" value="Spore Coat Polysaccharide Biosynthesis Protein SpsA, Chain A"/>
    <property type="match status" value="1"/>
</dbReference>
<accession>A0ABP8C9B8</accession>
<sequence length="224" mass="25264">MKTIIVIPARGGSKRLPNKNVLTLGNLPLIVHSILYAKANLHVVDAIYVTTDDVEIKKIALSYGVNVIDRPSNISGDFEPTVSAVKHVLQSIEDDIETVILLQPTNPLRPKTLLEDCFKVYKEKVYDSVFTVSQSHHKLGKIKNNVFKPFNYKPGQRSQDLEPLFFENGLIYITKATSILNNEIITNNGFPIKVEHVFSLVDIDTQNDLDYANYIYSSFNKIKS</sequence>
<reference evidence="2" key="1">
    <citation type="journal article" date="2019" name="Int. J. Syst. Evol. Microbiol.">
        <title>The Global Catalogue of Microorganisms (GCM) 10K type strain sequencing project: providing services to taxonomists for standard genome sequencing and annotation.</title>
        <authorList>
            <consortium name="The Broad Institute Genomics Platform"/>
            <consortium name="The Broad Institute Genome Sequencing Center for Infectious Disease"/>
            <person name="Wu L."/>
            <person name="Ma J."/>
        </authorList>
    </citation>
    <scope>NUCLEOTIDE SEQUENCE [LARGE SCALE GENOMIC DNA]</scope>
    <source>
        <strain evidence="2">JCM 17630</strain>
    </source>
</reference>
<dbReference type="Proteomes" id="UP001501496">
    <property type="component" value="Unassembled WGS sequence"/>
</dbReference>
<evidence type="ECO:0000313" key="2">
    <source>
        <dbReference type="Proteomes" id="UP001501496"/>
    </source>
</evidence>
<dbReference type="CDD" id="cd02513">
    <property type="entry name" value="CMP-NeuAc_Synthase"/>
    <property type="match status" value="1"/>
</dbReference>
<dbReference type="PANTHER" id="PTHR21485:SF6">
    <property type="entry name" value="N-ACYLNEURAMINATE CYTIDYLYLTRANSFERASE-RELATED"/>
    <property type="match status" value="1"/>
</dbReference>
<organism evidence="1 2">
    <name type="scientific">Postechiella marina</name>
    <dbReference type="NCBI Taxonomy" id="943941"/>
    <lineage>
        <taxon>Bacteria</taxon>
        <taxon>Pseudomonadati</taxon>
        <taxon>Bacteroidota</taxon>
        <taxon>Flavobacteriia</taxon>
        <taxon>Flavobacteriales</taxon>
        <taxon>Flavobacteriaceae</taxon>
        <taxon>Postechiella</taxon>
    </lineage>
</organism>
<dbReference type="InterPro" id="IPR029044">
    <property type="entry name" value="Nucleotide-diphossugar_trans"/>
</dbReference>
<dbReference type="GO" id="GO:0016779">
    <property type="term" value="F:nucleotidyltransferase activity"/>
    <property type="evidence" value="ECO:0007669"/>
    <property type="project" value="UniProtKB-KW"/>
</dbReference>
<dbReference type="SUPFAM" id="SSF53448">
    <property type="entry name" value="Nucleotide-diphospho-sugar transferases"/>
    <property type="match status" value="1"/>
</dbReference>
<protein>
    <submittedName>
        <fullName evidence="1">Acylneuraminate cytidylyltransferase family protein</fullName>
    </submittedName>
</protein>
<dbReference type="InterPro" id="IPR003329">
    <property type="entry name" value="Cytidylyl_trans"/>
</dbReference>
<keyword evidence="1" id="KW-0808">Transferase</keyword>
<comment type="caution">
    <text evidence="1">The sequence shown here is derived from an EMBL/GenBank/DDBJ whole genome shotgun (WGS) entry which is preliminary data.</text>
</comment>
<keyword evidence="2" id="KW-1185">Reference proteome</keyword>
<keyword evidence="1" id="KW-0548">Nucleotidyltransferase</keyword>
<dbReference type="PANTHER" id="PTHR21485">
    <property type="entry name" value="HAD SUPERFAMILY MEMBERS CMAS AND KDSC"/>
    <property type="match status" value="1"/>
</dbReference>
<evidence type="ECO:0000313" key="1">
    <source>
        <dbReference type="EMBL" id="GAA4236006.1"/>
    </source>
</evidence>
<dbReference type="Pfam" id="PF02348">
    <property type="entry name" value="CTP_transf_3"/>
    <property type="match status" value="1"/>
</dbReference>
<name>A0ABP8C9B8_9FLAO</name>
<gene>
    <name evidence="1" type="ORF">GCM10022291_19350</name>
</gene>
<dbReference type="RefSeq" id="WP_344788007.1">
    <property type="nucleotide sequence ID" value="NZ_BAABCA010000004.1"/>
</dbReference>
<dbReference type="EMBL" id="BAABCA010000004">
    <property type="protein sequence ID" value="GAA4236006.1"/>
    <property type="molecule type" value="Genomic_DNA"/>
</dbReference>
<dbReference type="InterPro" id="IPR050793">
    <property type="entry name" value="CMP-NeuNAc_synthase"/>
</dbReference>
<proteinExistence type="predicted"/>